<reference evidence="1" key="1">
    <citation type="submission" date="2020-05" db="EMBL/GenBank/DDBJ databases">
        <authorList>
            <person name="Chiriac C."/>
            <person name="Salcher M."/>
            <person name="Ghai R."/>
            <person name="Kavagutti S V."/>
        </authorList>
    </citation>
    <scope>NUCLEOTIDE SEQUENCE</scope>
</reference>
<gene>
    <name evidence="1" type="ORF">UFOVP242_225</name>
</gene>
<sequence length="67" mass="7549">MNERLTELAKQAKVEHCISHRRLEEFAALIVNDCAGIVSGSSLPDAYSEPVLEEIAKEMKEWFGVEE</sequence>
<name>A0A6J7WVK7_9CAUD</name>
<evidence type="ECO:0000313" key="1">
    <source>
        <dbReference type="EMBL" id="CAB5222011.1"/>
    </source>
</evidence>
<protein>
    <submittedName>
        <fullName evidence="1">Uncharacterized protein</fullName>
    </submittedName>
</protein>
<proteinExistence type="predicted"/>
<organism evidence="1">
    <name type="scientific">uncultured Caudovirales phage</name>
    <dbReference type="NCBI Taxonomy" id="2100421"/>
    <lineage>
        <taxon>Viruses</taxon>
        <taxon>Duplodnaviria</taxon>
        <taxon>Heunggongvirae</taxon>
        <taxon>Uroviricota</taxon>
        <taxon>Caudoviricetes</taxon>
        <taxon>Peduoviridae</taxon>
        <taxon>Maltschvirus</taxon>
        <taxon>Maltschvirus maltsch</taxon>
    </lineage>
</organism>
<accession>A0A6J7WVK7</accession>
<dbReference type="EMBL" id="LR798294">
    <property type="protein sequence ID" value="CAB5222011.1"/>
    <property type="molecule type" value="Genomic_DNA"/>
</dbReference>